<proteinExistence type="predicted"/>
<evidence type="ECO:0000313" key="9">
    <source>
        <dbReference type="EMBL" id="SVD37553.1"/>
    </source>
</evidence>
<feature type="transmembrane region" description="Helical" evidence="8">
    <location>
        <begin position="173"/>
        <end position="201"/>
    </location>
</feature>
<keyword evidence="2" id="KW-1003">Cell membrane</keyword>
<dbReference type="GO" id="GO:0008610">
    <property type="term" value="P:lipid biosynthetic process"/>
    <property type="evidence" value="ECO:0007669"/>
    <property type="project" value="UniProtKB-ARBA"/>
</dbReference>
<protein>
    <recommendedName>
        <fullName evidence="10">Glycosyltransferase RgtA/B/C/D-like domain-containing protein</fullName>
    </recommendedName>
</protein>
<keyword evidence="7 8" id="KW-0472">Membrane</keyword>
<evidence type="ECO:0000256" key="2">
    <source>
        <dbReference type="ARBA" id="ARBA00022475"/>
    </source>
</evidence>
<keyword evidence="5 8" id="KW-0812">Transmembrane</keyword>
<evidence type="ECO:0000256" key="4">
    <source>
        <dbReference type="ARBA" id="ARBA00022679"/>
    </source>
</evidence>
<dbReference type="GO" id="GO:0016763">
    <property type="term" value="F:pentosyltransferase activity"/>
    <property type="evidence" value="ECO:0007669"/>
    <property type="project" value="TreeGrafter"/>
</dbReference>
<sequence length="290" mass="30617">MRWSLPSWPAGFPLLLATMFGVFGPSEAVARAVTIVVAGLLAPLTGYLAFRLSGRRAVGLVAGGLAVLHPLAVAFSGQIFTNNISVTLFVASLCLMLSATMRSDASGVVPFGQLLASSRRRAYLAGAAFLFGAMLSVRDTAAMLVGPSLYLLYRTGAFRWRSAIAEGRAFGRMFATAVVAFFFGWGPGLYFNAVNFGSLFMSAHYETDIRLSVDYLLHGSEALFGLPGIAVMALTVAVFQFPVLLIAPTLVVGPARERLAAIMASLIVLPLLLVNGAFPVASSGAAPRYV</sequence>
<dbReference type="AlphaFoldDB" id="A0A382UTG5"/>
<evidence type="ECO:0000256" key="5">
    <source>
        <dbReference type="ARBA" id="ARBA00022692"/>
    </source>
</evidence>
<evidence type="ECO:0008006" key="10">
    <source>
        <dbReference type="Google" id="ProtNLM"/>
    </source>
</evidence>
<name>A0A382UTG5_9ZZZZ</name>
<dbReference type="PANTHER" id="PTHR33908:SF11">
    <property type="entry name" value="MEMBRANE PROTEIN"/>
    <property type="match status" value="1"/>
</dbReference>
<feature type="non-terminal residue" evidence="9">
    <location>
        <position position="290"/>
    </location>
</feature>
<evidence type="ECO:0000256" key="7">
    <source>
        <dbReference type="ARBA" id="ARBA00023136"/>
    </source>
</evidence>
<feature type="transmembrane region" description="Helical" evidence="8">
    <location>
        <begin position="259"/>
        <end position="278"/>
    </location>
</feature>
<keyword evidence="6 8" id="KW-1133">Transmembrane helix</keyword>
<feature type="transmembrane region" description="Helical" evidence="8">
    <location>
        <begin position="222"/>
        <end position="247"/>
    </location>
</feature>
<dbReference type="GO" id="GO:0005886">
    <property type="term" value="C:plasma membrane"/>
    <property type="evidence" value="ECO:0007669"/>
    <property type="project" value="UniProtKB-SubCell"/>
</dbReference>
<organism evidence="9">
    <name type="scientific">marine metagenome</name>
    <dbReference type="NCBI Taxonomy" id="408172"/>
    <lineage>
        <taxon>unclassified sequences</taxon>
        <taxon>metagenomes</taxon>
        <taxon>ecological metagenomes</taxon>
    </lineage>
</organism>
<accession>A0A382UTG5</accession>
<dbReference type="PANTHER" id="PTHR33908">
    <property type="entry name" value="MANNOSYLTRANSFERASE YKCB-RELATED"/>
    <property type="match status" value="1"/>
</dbReference>
<evidence type="ECO:0000256" key="8">
    <source>
        <dbReference type="SAM" id="Phobius"/>
    </source>
</evidence>
<comment type="subcellular location">
    <subcellularLocation>
        <location evidence="1">Cell membrane</location>
        <topology evidence="1">Multi-pass membrane protein</topology>
    </subcellularLocation>
</comment>
<dbReference type="InterPro" id="IPR050297">
    <property type="entry name" value="LipidA_mod_glycosyltrf_83"/>
</dbReference>
<feature type="transmembrane region" description="Helical" evidence="8">
    <location>
        <begin position="7"/>
        <end position="23"/>
    </location>
</feature>
<feature type="transmembrane region" description="Helical" evidence="8">
    <location>
        <begin position="29"/>
        <end position="50"/>
    </location>
</feature>
<feature type="transmembrane region" description="Helical" evidence="8">
    <location>
        <begin position="122"/>
        <end position="153"/>
    </location>
</feature>
<keyword evidence="3" id="KW-0328">Glycosyltransferase</keyword>
<evidence type="ECO:0000256" key="6">
    <source>
        <dbReference type="ARBA" id="ARBA00022989"/>
    </source>
</evidence>
<reference evidence="9" key="1">
    <citation type="submission" date="2018-05" db="EMBL/GenBank/DDBJ databases">
        <authorList>
            <person name="Lanie J.A."/>
            <person name="Ng W.-L."/>
            <person name="Kazmierczak K.M."/>
            <person name="Andrzejewski T.M."/>
            <person name="Davidsen T.M."/>
            <person name="Wayne K.J."/>
            <person name="Tettelin H."/>
            <person name="Glass J.I."/>
            <person name="Rusch D."/>
            <person name="Podicherti R."/>
            <person name="Tsui H.-C.T."/>
            <person name="Winkler M.E."/>
        </authorList>
    </citation>
    <scope>NUCLEOTIDE SEQUENCE</scope>
</reference>
<evidence type="ECO:0000256" key="3">
    <source>
        <dbReference type="ARBA" id="ARBA00022676"/>
    </source>
</evidence>
<dbReference type="EMBL" id="UINC01146682">
    <property type="protein sequence ID" value="SVD37553.1"/>
    <property type="molecule type" value="Genomic_DNA"/>
</dbReference>
<keyword evidence="4" id="KW-0808">Transferase</keyword>
<evidence type="ECO:0000256" key="1">
    <source>
        <dbReference type="ARBA" id="ARBA00004651"/>
    </source>
</evidence>
<gene>
    <name evidence="9" type="ORF">METZ01_LOCUS390407</name>
</gene>
<feature type="transmembrane region" description="Helical" evidence="8">
    <location>
        <begin position="57"/>
        <end position="77"/>
    </location>
</feature>